<feature type="domain" description="Duffy-antigen binding" evidence="4">
    <location>
        <begin position="2107"/>
        <end position="2255"/>
    </location>
</feature>
<dbReference type="OMA" id="YETACEC"/>
<dbReference type="Pfam" id="PF15447">
    <property type="entry name" value="NTS"/>
    <property type="match status" value="1"/>
</dbReference>
<feature type="coiled-coil region" evidence="1">
    <location>
        <begin position="365"/>
        <end position="392"/>
    </location>
</feature>
<protein>
    <recommendedName>
        <fullName evidence="11">Erythrocyte membrane protein 1</fullName>
    </recommendedName>
</protein>
<feature type="domain" description="Duffy-binding-like" evidence="3">
    <location>
        <begin position="644"/>
        <end position="802"/>
    </location>
</feature>
<dbReference type="Gene3D" id="1.20.58.1930">
    <property type="match status" value="1"/>
</dbReference>
<dbReference type="Pfam" id="PF18562">
    <property type="entry name" value="CIDR1_gamma"/>
    <property type="match status" value="1"/>
</dbReference>
<proteinExistence type="predicted"/>
<dbReference type="FunFam" id="1.10.1900.40:FF:000001">
    <property type="entry name" value="Erythrocyte membrane protein 1"/>
    <property type="match status" value="1"/>
</dbReference>
<dbReference type="Pfam" id="PF03011">
    <property type="entry name" value="PFEMP"/>
    <property type="match status" value="2"/>
</dbReference>
<dbReference type="EMBL" id="KI927328">
    <property type="protein sequence ID" value="ETW56125.1"/>
    <property type="molecule type" value="Genomic_DNA"/>
</dbReference>
<dbReference type="InterPro" id="IPR029211">
    <property type="entry name" value="PfEMP1_ATS"/>
</dbReference>
<feature type="region of interest" description="Disordered" evidence="2">
    <location>
        <begin position="805"/>
        <end position="894"/>
    </location>
</feature>
<feature type="compositionally biased region" description="Polar residues" evidence="2">
    <location>
        <begin position="2567"/>
        <end position="2585"/>
    </location>
</feature>
<dbReference type="OrthoDB" id="10521891at2759"/>
<organism evidence="9 10">
    <name type="scientific">Plasmodium falciparum (isolate Palo Alto / Uganda)</name>
    <dbReference type="NCBI Taxonomy" id="57270"/>
    <lineage>
        <taxon>Eukaryota</taxon>
        <taxon>Sar</taxon>
        <taxon>Alveolata</taxon>
        <taxon>Apicomplexa</taxon>
        <taxon>Aconoidasida</taxon>
        <taxon>Haemosporida</taxon>
        <taxon>Plasmodiidae</taxon>
        <taxon>Plasmodium</taxon>
        <taxon>Plasmodium (Laverania)</taxon>
    </lineage>
</organism>
<dbReference type="GO" id="GO:0016020">
    <property type="term" value="C:membrane"/>
    <property type="evidence" value="ECO:0007669"/>
    <property type="project" value="InterPro"/>
</dbReference>
<feature type="domain" description="Cysteine-rich interdomain region 1 gamma" evidence="7">
    <location>
        <begin position="1367"/>
        <end position="1418"/>
    </location>
</feature>
<keyword evidence="1" id="KW-0175">Coiled coil</keyword>
<reference evidence="9 10" key="2">
    <citation type="submission" date="2013-02" db="EMBL/GenBank/DDBJ databases">
        <title>The Genome Sequence of Plasmodium falciparum Palo Alto/Uganda.</title>
        <authorList>
            <consortium name="The Broad Institute Genome Sequencing Platform"/>
            <consortium name="The Broad Institute Genome Sequencing Center for Infectious Disease"/>
            <person name="Neafsey D."/>
            <person name="Cheeseman I."/>
            <person name="Volkman S."/>
            <person name="Adams J."/>
            <person name="Walker B."/>
            <person name="Young S.K."/>
            <person name="Zeng Q."/>
            <person name="Gargeya S."/>
            <person name="Fitzgerald M."/>
            <person name="Haas B."/>
            <person name="Abouelleil A."/>
            <person name="Alvarado L."/>
            <person name="Arachchi H.M."/>
            <person name="Berlin A.M."/>
            <person name="Chapman S.B."/>
            <person name="Dewar J."/>
            <person name="Goldberg J."/>
            <person name="Griggs A."/>
            <person name="Gujja S."/>
            <person name="Hansen M."/>
            <person name="Howarth C."/>
            <person name="Imamovic A."/>
            <person name="Larimer J."/>
            <person name="McCowan C."/>
            <person name="Murphy C."/>
            <person name="Neiman D."/>
            <person name="Pearson M."/>
            <person name="Priest M."/>
            <person name="Roberts A."/>
            <person name="Saif S."/>
            <person name="Shea T."/>
            <person name="Sisk P."/>
            <person name="Sykes S."/>
            <person name="Wortman J."/>
            <person name="Nusbaum C."/>
            <person name="Birren B."/>
        </authorList>
    </citation>
    <scope>NUCLEOTIDE SEQUENCE [LARGE SCALE GENOMIC DNA]</scope>
    <source>
        <strain evidence="9 10">Palo Alto/Uganda</strain>
    </source>
</reference>
<feature type="domain" description="Duffy-antigen binding" evidence="4">
    <location>
        <begin position="945"/>
        <end position="1158"/>
    </location>
</feature>
<evidence type="ECO:0000256" key="1">
    <source>
        <dbReference type="SAM" id="Coils"/>
    </source>
</evidence>
<evidence type="ECO:0000256" key="2">
    <source>
        <dbReference type="SAM" id="MobiDB-lite"/>
    </source>
</evidence>
<evidence type="ECO:0000259" key="6">
    <source>
        <dbReference type="Pfam" id="PF15447"/>
    </source>
</evidence>
<feature type="region of interest" description="Disordered" evidence="2">
    <location>
        <begin position="966"/>
        <end position="989"/>
    </location>
</feature>
<reference evidence="9 10" key="1">
    <citation type="submission" date="2013-02" db="EMBL/GenBank/DDBJ databases">
        <title>The Genome Annotation of Plasmodium falciparum Palo Alto/Uganda.</title>
        <authorList>
            <consortium name="The Broad Institute Genome Sequencing Platform"/>
            <consortium name="The Broad Institute Genome Sequencing Center for Infectious Disease"/>
            <person name="Neafsey D."/>
            <person name="Hoffman S."/>
            <person name="Volkman S."/>
            <person name="Rosenthal P."/>
            <person name="Walker B."/>
            <person name="Young S.K."/>
            <person name="Zeng Q."/>
            <person name="Gargeya S."/>
            <person name="Fitzgerald M."/>
            <person name="Haas B."/>
            <person name="Abouelleil A."/>
            <person name="Allen A.W."/>
            <person name="Alvarado L."/>
            <person name="Arachchi H.M."/>
            <person name="Berlin A.M."/>
            <person name="Chapman S.B."/>
            <person name="Gainer-Dewar J."/>
            <person name="Goldberg J."/>
            <person name="Griggs A."/>
            <person name="Gujja S."/>
            <person name="Hansen M."/>
            <person name="Howarth C."/>
            <person name="Imamovic A."/>
            <person name="Ireland A."/>
            <person name="Larimer J."/>
            <person name="McCowan C."/>
            <person name="Murphy C."/>
            <person name="Pearson M."/>
            <person name="Poon T.W."/>
            <person name="Priest M."/>
            <person name="Roberts A."/>
            <person name="Saif S."/>
            <person name="Shea T."/>
            <person name="Sisk P."/>
            <person name="Sykes S."/>
            <person name="Wortman J."/>
            <person name="Nusbaum C."/>
            <person name="Birren B."/>
        </authorList>
    </citation>
    <scope>NUCLEOTIDE SEQUENCE [LARGE SCALE GENOMIC DNA]</scope>
    <source>
        <strain evidence="9 10">Palo Alto/Uganda</strain>
    </source>
</reference>
<dbReference type="InterPro" id="IPR041480">
    <property type="entry name" value="CIDR1_gamma"/>
</dbReference>
<feature type="domain" description="Duffy-binding-like" evidence="8">
    <location>
        <begin position="1912"/>
        <end position="2045"/>
    </location>
</feature>
<dbReference type="Pfam" id="PF05424">
    <property type="entry name" value="Duffy_binding"/>
    <property type="match status" value="4"/>
</dbReference>
<feature type="compositionally biased region" description="Acidic residues" evidence="2">
    <location>
        <begin position="851"/>
        <end position="869"/>
    </location>
</feature>
<evidence type="ECO:0008006" key="11">
    <source>
        <dbReference type="Google" id="ProtNLM"/>
    </source>
</evidence>
<feature type="domain" description="Duffy-binding-like" evidence="8">
    <location>
        <begin position="300"/>
        <end position="460"/>
    </location>
</feature>
<dbReference type="Pfam" id="PF22672">
    <property type="entry name" value="DBL_C"/>
    <property type="match status" value="3"/>
</dbReference>
<feature type="domain" description="Duffy-binding-like" evidence="3">
    <location>
        <begin position="1434"/>
        <end position="1583"/>
    </location>
</feature>
<feature type="domain" description="Duffy-antigen binding" evidence="4">
    <location>
        <begin position="1721"/>
        <end position="1908"/>
    </location>
</feature>
<feature type="compositionally biased region" description="Basic and acidic residues" evidence="2">
    <location>
        <begin position="746"/>
        <end position="763"/>
    </location>
</feature>
<feature type="coiled-coil region" evidence="1">
    <location>
        <begin position="1918"/>
        <end position="1985"/>
    </location>
</feature>
<feature type="region of interest" description="Disordered" evidence="2">
    <location>
        <begin position="455"/>
        <end position="475"/>
    </location>
</feature>
<name>W4J1N8_PLAFP</name>
<feature type="compositionally biased region" description="Polar residues" evidence="2">
    <location>
        <begin position="975"/>
        <end position="989"/>
    </location>
</feature>
<feature type="domain" description="Duffy-antigen binding" evidence="4">
    <location>
        <begin position="116"/>
        <end position="296"/>
    </location>
</feature>
<dbReference type="Pfam" id="PF15445">
    <property type="entry name" value="ATS"/>
    <property type="match status" value="1"/>
</dbReference>
<dbReference type="FunFam" id="1.20.58.830:FF:000006">
    <property type="entry name" value="Erythrocyte membrane protein 1, PfEMP1"/>
    <property type="match status" value="1"/>
</dbReference>
<dbReference type="InterPro" id="IPR004258">
    <property type="entry name" value="DBL"/>
</dbReference>
<dbReference type="InterPro" id="IPR042202">
    <property type="entry name" value="Duffy-ag-bd_sf"/>
</dbReference>
<feature type="compositionally biased region" description="Basic and acidic residues" evidence="2">
    <location>
        <begin position="872"/>
        <end position="881"/>
    </location>
</feature>
<feature type="domain" description="Plasmodium falciparum erythrocyte membrane protein-1 N-terminal segment" evidence="6">
    <location>
        <begin position="12"/>
        <end position="46"/>
    </location>
</feature>
<dbReference type="InterPro" id="IPR044932">
    <property type="entry name" value="PfEMP1_ATS_sf"/>
</dbReference>
<dbReference type="InterPro" id="IPR054595">
    <property type="entry name" value="DBL_C"/>
</dbReference>
<feature type="compositionally biased region" description="Acidic residues" evidence="2">
    <location>
        <begin position="827"/>
        <end position="843"/>
    </location>
</feature>
<dbReference type="GO" id="GO:0046789">
    <property type="term" value="F:host cell surface receptor binding"/>
    <property type="evidence" value="ECO:0007669"/>
    <property type="project" value="InterPro"/>
</dbReference>
<feature type="domain" description="Duffy-binding-like" evidence="8">
    <location>
        <begin position="1185"/>
        <end position="1332"/>
    </location>
</feature>
<feature type="domain" description="Plasmodium falciparum erythrocyte membrane protein 1 acidic terminal segment" evidence="5">
    <location>
        <begin position="2436"/>
        <end position="2699"/>
    </location>
</feature>
<feature type="region of interest" description="Disordered" evidence="2">
    <location>
        <begin position="736"/>
        <end position="763"/>
    </location>
</feature>
<evidence type="ECO:0000259" key="3">
    <source>
        <dbReference type="Pfam" id="PF03011"/>
    </source>
</evidence>
<evidence type="ECO:0000259" key="4">
    <source>
        <dbReference type="Pfam" id="PF05424"/>
    </source>
</evidence>
<feature type="region of interest" description="Disordered" evidence="2">
    <location>
        <begin position="2565"/>
        <end position="2588"/>
    </location>
</feature>
<dbReference type="SUPFAM" id="SSF140924">
    <property type="entry name" value="Duffy binding domain-like"/>
    <property type="match status" value="6"/>
</dbReference>
<evidence type="ECO:0000259" key="7">
    <source>
        <dbReference type="Pfam" id="PF18562"/>
    </source>
</evidence>
<dbReference type="FunFam" id="1.20.58.830:FF:000003">
    <property type="entry name" value="Erythrocyte membrane protein 1, PfEMP1"/>
    <property type="match status" value="1"/>
</dbReference>
<dbReference type="Proteomes" id="UP000019103">
    <property type="component" value="Unassembled WGS sequence"/>
</dbReference>
<evidence type="ECO:0000259" key="8">
    <source>
        <dbReference type="Pfam" id="PF22672"/>
    </source>
</evidence>
<evidence type="ECO:0000313" key="10">
    <source>
        <dbReference type="Proteomes" id="UP000019103"/>
    </source>
</evidence>
<dbReference type="InterPro" id="IPR029210">
    <property type="entry name" value="PfEMP1_NTS"/>
</dbReference>
<dbReference type="InterPro" id="IPR008602">
    <property type="entry name" value="Duffy-antigen-binding"/>
</dbReference>
<gene>
    <name evidence="9" type="ORF">PFUGPA_01908</name>
</gene>
<evidence type="ECO:0000313" key="9">
    <source>
        <dbReference type="EMBL" id="ETW56125.1"/>
    </source>
</evidence>
<feature type="compositionally biased region" description="Polar residues" evidence="2">
    <location>
        <begin position="882"/>
        <end position="893"/>
    </location>
</feature>
<dbReference type="Gene3D" id="1.20.1310.20">
    <property type="entry name" value="Duffy-antigen binding domain"/>
    <property type="match status" value="4"/>
</dbReference>
<accession>W4J1N8</accession>
<dbReference type="Gene3D" id="1.20.58.830">
    <property type="match status" value="5"/>
</dbReference>
<dbReference type="Gene3D" id="1.10.1900.40">
    <property type="entry name" value="Acidic terminal segments, variant surface antigen of PfEMP1"/>
    <property type="match status" value="1"/>
</dbReference>
<evidence type="ECO:0000259" key="5">
    <source>
        <dbReference type="Pfam" id="PF15445"/>
    </source>
</evidence>
<sequence length="2699" mass="310832">MSTPGTTGTKKTAKEVLDEFGQQVHEQVKTEAENYIDDLKGSLSQAPILGGETTGTTDPCNLKSEYTNLISGSGGGGVTARGDPCKKDTNGNDVDRFSDKQQAEYDNKKIKCSNGGACASFRRLHLCNKSMEKMDTNNNDGKAKHDLLAEVCMAAKYEGESIKTHYPKYQEKYGDSKICTMLARSFADIGDIIRGKDLFLGHKQRKNELEARLQKMFENIQKNNPELKNLKPEQIREYWWNANRDQVWKAITCDAEEEDTYFKTSSGGDYSFSNPKCGHDEGIVPTNLDYVPQFLRWFQEWAEDFCRKKKKKVENLQKQCRGKYKDEERYCSRNGFDCEKTKPAIGRLRMGKGCTDCFFACYPYVDWIEKQKEQFDKQVKKYDEEIKKYKNGASSSSGGGGRAKRGTTTTKYEGYESKFYKILKEDYEKVENFLEKLSKEDVCTKVQDTQGGQINFKNVDRGKHSSGGASGTNDARQGTFYRSKYCQPCPDCGVKHKGNGKFENKDTKGKKCAGQNLYKPKTPEKGTHINFLYSGDRHVDIAKNLKAFCDQINRHNNNGGGVAAGGSVAGGSGGGSGASDSKELYDEWKCYQFEELQKVPNPDGVEDEDDLEYENELKKSGGLCILEKMKGEENGKKQKTFHDFFFYWVAHMLKDSIHWRTKKIKKCLENGKQTKCRNGCKGDCDCFKNWIEQKKKEWDPIKEHFKKQKGFKVGGVGFENALLVLEWNLEEEFLKKDSTEDSEEDSQSRDEDAKETKRIKDMFDKKNEGTDKVASNEETILDFLLKVELNDANNCLQKCKEQEQESLARSLDGPSPPAGPGTKEASQEEDEEEDDISDDEGGGAEDNTEKAEEDQEEENVENEVQEDTAEVSGKDDTEDTKQGSGPSATTQDGVNPCQIVDKLFNDTNNFSDACTLKYVTGKNYGWRCVAPSGTTSGKSDASGSICIPPRRRRLYVGKLEEWATNTEASQKDETQVLSVQTTSSPSNSRAGDALREAFIQSAAVETFFSWHEYKEEKKTEEKKETDGEFASFFEEKQLSADEKAQKELESGEIPDDFKRQMFYTYADYRDIFFGKDMGSDVNPVKANIDSVFNNSSRTDHKTPDDKRKAFWETYGSHIWEGMLCSLSYNTNDKKMDLVVRKKLIIDHQNNNNYTSVKFPSKSGPSADAELKKFSEKPQFVRWFEEWSEDFCRKKNIKIKKIKNECRSNTPGKMYCSGDGYDCEHPKITSNDIFVDLYCRDCEKECINYKKWILKKKKEFDKQKNKCEGEIKKSISHSNKESNVEFYNYLNEKSYSSVETFLASLNHCKHCQGMSDQSNKIDFKDSPQTFGHSTYCTACPVYGLVCKSNVGCSPKSKNNENKTEGKQTSINILVDDGATNDIDKHLKGCSKQYSFFKGLRKQEWECQKKYGIDQCNLKNAIQHIDIDKDISFNELFQRWLRFFVHDYNKLKDKIYLCIKREDTRNNKCIKECNDKCKCVEEWLEIKEKEWNNVKEHYKKENKPNDYGIPHWVKSYFEQEPFDTDYQKAQEVVEEKNKRDELWGCTGGNLKEGEDAGKCDKGDFITNLIDKLKKKIAQCKEKHIETTDKPCNETLPELPFLTPDEIDPFDDFNYDDNHHHHIQQPNFCPPPMTCVERAAKQLREEAERRVNKKLEGTGLELNGKCNKLQKNDAGTGEQSCEFEKTYKKCMESLDQQCKGKGKERFNIGQEWKCEYIKDIGKHICIPPRREHMCLDALNTLWRSTVNDSNDLLKKVQEAAEHEGNDIIRKLLEQNSCDEHRISDAMKYSFADLGDIIRGRDLLNENRKAKGLQRRLQNAFLIIYNKLDKDNLNKYKNGFPHYYKLRSDWWDVNRKHVWNAMTCNAPKDAKLNKRNEEPEGTSTNGSFVSTLDNCGYEKDPPDYDYIPQPFRWMQEWSESFCKLLNKELNNFKNECKECKHNGITCIGDENGKKCEKCKKQCKNYQELIDKWKSEFDKYKDTYKEIYNNNAKISSEEYVNKFLEKLKDECKGKDSADKYLDEASHCKKYKFTIDSVSNNSHNYAFENPPKGYKDRCECQVPDPLDQCPDDDKHENVCKNLSITTACRKKYYNHDDSWTSVDVKDSKGKNHGVLVPPRRRQLCIRNMNRNLDTINNISDFKKIFLQYVYTEGYYLWHKYKNDNKNALDAMHYSFYDYGDIVKGTDMLDTTSSRQINKRLTELLNASKNGPANVGSWWRKNKKHIWYAMLCGYNKSGGHIKSTECVVPKDDDETPQFLRWFREWTEHFCATRQKLFNEVKRECESAKCNNENGKTDNVNCEGACVQYKNYITRKIEEYRLLNYQYNVYFKKQHAEGKNAPEYFNDKCISKCNCLSQHIDKEKKWKNIYDSLGDNNLKNKCDCIKIKPQIIPNREKPKEETKPPLPDLDPLPADEPFDPTILQTTIPFGIAVALGSIAFLFLKKPFITSIHDRNLLSGEEYNYNVNMVNSMDDTKYVSNNVYSGIDLINDSLSGEPINIYDELLKRKENELFGTNHPKHTNTHNVAKNTNSDPILNQINLFHTWLDRHRDMCEKWDTNNKVDILNQLKEEWENDNSNSGNKTSGNITPTSDIPSGKLSDIPSTNKMLNSDVSIQIHIDKPNQVDDNIYLDTYPDKYTVDNINPVDTHTNPNLVGNINPVDQNSNLTFPSNPNPAYDNIYIDHNNEDLPSKVQIEMSVKNGEMAKEK</sequence>